<gene>
    <name evidence="1" type="ORF">E2493_14565</name>
</gene>
<sequence length="90" mass="9401">MHGGNAADQAVTSAMLMLAGAATGGTITAAAETQLQNAIDLVRRSGAPAELLPRLEQMAVDLRTAVNAKIYGRTNLLDSRLARIRRALAS</sequence>
<evidence type="ECO:0000313" key="1">
    <source>
        <dbReference type="EMBL" id="TFI57585.1"/>
    </source>
</evidence>
<comment type="caution">
    <text evidence="1">The sequence shown here is derived from an EMBL/GenBank/DDBJ whole genome shotgun (WGS) entry which is preliminary data.</text>
</comment>
<dbReference type="RefSeq" id="WP_135088048.1">
    <property type="nucleotide sequence ID" value="NZ_SPDV01000029.1"/>
</dbReference>
<evidence type="ECO:0000313" key="2">
    <source>
        <dbReference type="Proteomes" id="UP000298213"/>
    </source>
</evidence>
<proteinExistence type="predicted"/>
<reference evidence="1 2" key="1">
    <citation type="submission" date="2019-03" db="EMBL/GenBank/DDBJ databases">
        <title>Genome sequence of Sphingomonas sp. 17J27-24.</title>
        <authorList>
            <person name="Kim M."/>
            <person name="Maeng S."/>
            <person name="Sathiyaraj S."/>
        </authorList>
    </citation>
    <scope>NUCLEOTIDE SEQUENCE [LARGE SCALE GENOMIC DNA]</scope>
    <source>
        <strain evidence="1 2">17J27-24</strain>
    </source>
</reference>
<protein>
    <submittedName>
        <fullName evidence="1">Uncharacterized protein</fullName>
    </submittedName>
</protein>
<organism evidence="1 2">
    <name type="scientific">Sphingomonas parva</name>
    <dbReference type="NCBI Taxonomy" id="2555898"/>
    <lineage>
        <taxon>Bacteria</taxon>
        <taxon>Pseudomonadati</taxon>
        <taxon>Pseudomonadota</taxon>
        <taxon>Alphaproteobacteria</taxon>
        <taxon>Sphingomonadales</taxon>
        <taxon>Sphingomonadaceae</taxon>
        <taxon>Sphingomonas</taxon>
    </lineage>
</organism>
<dbReference type="EMBL" id="SPDV01000029">
    <property type="protein sequence ID" value="TFI57585.1"/>
    <property type="molecule type" value="Genomic_DNA"/>
</dbReference>
<dbReference type="Proteomes" id="UP000298213">
    <property type="component" value="Unassembled WGS sequence"/>
</dbReference>
<accession>A0A4Y8ZR39</accession>
<keyword evidence="2" id="KW-1185">Reference proteome</keyword>
<dbReference type="AlphaFoldDB" id="A0A4Y8ZR39"/>
<name>A0A4Y8ZR39_9SPHN</name>